<accession>A0A7K0D079</accession>
<reference evidence="2 3" key="1">
    <citation type="submission" date="2019-10" db="EMBL/GenBank/DDBJ databases">
        <title>Nocardia macrotermitis sp. nov. and Nocardia aurantia sp. nov., isolated from the gut of fungus growing-termite Macrotermes natalensis.</title>
        <authorList>
            <person name="Benndorf R."/>
            <person name="Schwitalla J."/>
            <person name="Martin K."/>
            <person name="De Beer W."/>
            <person name="Kaster A.-K."/>
            <person name="Vollmers J."/>
            <person name="Poulsen M."/>
            <person name="Beemelmanns C."/>
        </authorList>
    </citation>
    <scope>NUCLEOTIDE SEQUENCE [LARGE SCALE GENOMIC DNA]</scope>
    <source>
        <strain evidence="2 3">RB20</strain>
    </source>
</reference>
<dbReference type="RefSeq" id="WP_153409182.1">
    <property type="nucleotide sequence ID" value="NZ_WEGK01000003.1"/>
</dbReference>
<gene>
    <name evidence="2" type="ORF">NRB20_16910</name>
</gene>
<comment type="caution">
    <text evidence="2">The sequence shown here is derived from an EMBL/GenBank/DDBJ whole genome shotgun (WGS) entry which is preliminary data.</text>
</comment>
<feature type="transmembrane region" description="Helical" evidence="1">
    <location>
        <begin position="135"/>
        <end position="155"/>
    </location>
</feature>
<evidence type="ECO:0000256" key="1">
    <source>
        <dbReference type="SAM" id="Phobius"/>
    </source>
</evidence>
<keyword evidence="3" id="KW-1185">Reference proteome</keyword>
<organism evidence="2 3">
    <name type="scientific">Nocardia macrotermitis</name>
    <dbReference type="NCBI Taxonomy" id="2585198"/>
    <lineage>
        <taxon>Bacteria</taxon>
        <taxon>Bacillati</taxon>
        <taxon>Actinomycetota</taxon>
        <taxon>Actinomycetes</taxon>
        <taxon>Mycobacteriales</taxon>
        <taxon>Nocardiaceae</taxon>
        <taxon>Nocardia</taxon>
    </lineage>
</organism>
<feature type="transmembrane region" description="Helical" evidence="1">
    <location>
        <begin position="34"/>
        <end position="58"/>
    </location>
</feature>
<protein>
    <recommendedName>
        <fullName evidence="4">DoxX family protein</fullName>
    </recommendedName>
</protein>
<evidence type="ECO:0000313" key="3">
    <source>
        <dbReference type="Proteomes" id="UP000438448"/>
    </source>
</evidence>
<sequence>MSTVVTEQDPPEVRPQEPGANAWNPFTRIAFRFFFVYLGLFCLSVSQLTLVFTGWFMISVPRGVQGWLERLLEPVLSWVGRTVFGVHDVRLSLSGSGDQRIDWVLACCVLVVALVATLVWSLLDRRRRDYRRLAGWSLVVLRLVLGAQLLFYGSVKLIPTQMPTPSLSTLLEPYGNFRPMGVLWSQVGSSHPYEMLLGLAEILAGLLLFVPRTALLGAMLALIDMALVFLLNMTFDVPVKILSGHLLLMSLVLLAPEARRLVTVLLLDRTAGPSTSPYPFHTPRARRITALVQVLLAIWVLLGFGHMQWRVWHESGGGRPKPALYGIWTVTRFVRDGQDVPPLVTDRERWYRVVFDYVGALEFQHMDGTLDGVLATTDPATHRITLQPKSKTSSLTGVLTYRQPAPGRAVLVGELNGHQVSIDLQHFDADRLPLRSTGFHWVQNLPEPG</sequence>
<evidence type="ECO:0000313" key="2">
    <source>
        <dbReference type="EMBL" id="MQY18612.1"/>
    </source>
</evidence>
<keyword evidence="1" id="KW-0472">Membrane</keyword>
<feature type="transmembrane region" description="Helical" evidence="1">
    <location>
        <begin position="288"/>
        <end position="309"/>
    </location>
</feature>
<dbReference type="OrthoDB" id="102112at2"/>
<evidence type="ECO:0008006" key="4">
    <source>
        <dbReference type="Google" id="ProtNLM"/>
    </source>
</evidence>
<name>A0A7K0D079_9NOCA</name>
<keyword evidence="1" id="KW-1133">Transmembrane helix</keyword>
<feature type="transmembrane region" description="Helical" evidence="1">
    <location>
        <begin position="103"/>
        <end position="123"/>
    </location>
</feature>
<dbReference type="AlphaFoldDB" id="A0A7K0D079"/>
<proteinExistence type="predicted"/>
<keyword evidence="1" id="KW-0812">Transmembrane</keyword>
<dbReference type="Proteomes" id="UP000438448">
    <property type="component" value="Unassembled WGS sequence"/>
</dbReference>
<feature type="transmembrane region" description="Helical" evidence="1">
    <location>
        <begin position="215"/>
        <end position="235"/>
    </location>
</feature>
<dbReference type="EMBL" id="WEGK01000003">
    <property type="protein sequence ID" value="MQY18612.1"/>
    <property type="molecule type" value="Genomic_DNA"/>
</dbReference>